<dbReference type="NCBIfam" id="TIGR02037">
    <property type="entry name" value="degP_htrA_DO"/>
    <property type="match status" value="1"/>
</dbReference>
<dbReference type="InterPro" id="IPR041489">
    <property type="entry name" value="PDZ_6"/>
</dbReference>
<feature type="binding site" evidence="15">
    <location>
        <begin position="241"/>
        <end position="243"/>
    </location>
    <ligand>
        <name>substrate</name>
    </ligand>
</feature>
<evidence type="ECO:0000256" key="7">
    <source>
        <dbReference type="ARBA" id="ARBA00022729"/>
    </source>
</evidence>
<dbReference type="Gene3D" id="2.40.10.120">
    <property type="match status" value="1"/>
</dbReference>
<dbReference type="PRINTS" id="PR00834">
    <property type="entry name" value="PROTEASES2C"/>
</dbReference>
<evidence type="ECO:0000256" key="6">
    <source>
        <dbReference type="ARBA" id="ARBA00022670"/>
    </source>
</evidence>
<dbReference type="Proteomes" id="UP000502260">
    <property type="component" value="Chromosome"/>
</dbReference>
<evidence type="ECO:0000256" key="5">
    <source>
        <dbReference type="ARBA" id="ARBA00013958"/>
    </source>
</evidence>
<dbReference type="KEGG" id="slac:SKTS_17680"/>
<evidence type="ECO:0000256" key="12">
    <source>
        <dbReference type="ARBA" id="ARBA00023016"/>
    </source>
</evidence>
<keyword evidence="9" id="KW-0574">Periplasm</keyword>
<evidence type="ECO:0000256" key="1">
    <source>
        <dbReference type="ARBA" id="ARBA00001772"/>
    </source>
</evidence>
<organism evidence="17 18">
    <name type="scientific">Sulfurimicrobium lacus</name>
    <dbReference type="NCBI Taxonomy" id="2715678"/>
    <lineage>
        <taxon>Bacteria</taxon>
        <taxon>Pseudomonadati</taxon>
        <taxon>Pseudomonadota</taxon>
        <taxon>Betaproteobacteria</taxon>
        <taxon>Nitrosomonadales</taxon>
        <taxon>Sulfuricellaceae</taxon>
        <taxon>Sulfurimicrobium</taxon>
    </lineage>
</organism>
<evidence type="ECO:0000256" key="15">
    <source>
        <dbReference type="PIRSR" id="PIRSR611782-2"/>
    </source>
</evidence>
<keyword evidence="12" id="KW-0346">Stress response</keyword>
<dbReference type="Pfam" id="PF13180">
    <property type="entry name" value="PDZ_2"/>
    <property type="match status" value="1"/>
</dbReference>
<keyword evidence="6 17" id="KW-0645">Protease</keyword>
<evidence type="ECO:0000256" key="4">
    <source>
        <dbReference type="ARBA" id="ARBA00013035"/>
    </source>
</evidence>
<reference evidence="18" key="1">
    <citation type="submission" date="2020-03" db="EMBL/GenBank/DDBJ databases">
        <title>Complete genome sequence of sulfur-oxidizing bacterium skT11.</title>
        <authorList>
            <person name="Kanda M."/>
            <person name="Kojima H."/>
            <person name="Fukui M."/>
        </authorList>
    </citation>
    <scope>NUCLEOTIDE SEQUENCE [LARGE SCALE GENOMIC DNA]</scope>
    <source>
        <strain evidence="18">skT11</strain>
    </source>
</reference>
<feature type="binding site" evidence="15">
    <location>
        <position position="140"/>
    </location>
    <ligand>
        <name>substrate</name>
    </ligand>
</feature>
<dbReference type="Pfam" id="PF13365">
    <property type="entry name" value="Trypsin_2"/>
    <property type="match status" value="1"/>
</dbReference>
<dbReference type="InterPro" id="IPR011782">
    <property type="entry name" value="Pept_S1C_Do"/>
</dbReference>
<evidence type="ECO:0000256" key="13">
    <source>
        <dbReference type="ARBA" id="ARBA00032850"/>
    </source>
</evidence>
<dbReference type="CDD" id="cd10839">
    <property type="entry name" value="cpPDZ1_DegP-like"/>
    <property type="match status" value="1"/>
</dbReference>
<dbReference type="EMBL" id="AP022853">
    <property type="protein sequence ID" value="BCB26882.1"/>
    <property type="molecule type" value="Genomic_DNA"/>
</dbReference>
<evidence type="ECO:0000256" key="10">
    <source>
        <dbReference type="ARBA" id="ARBA00022801"/>
    </source>
</evidence>
<evidence type="ECO:0000256" key="8">
    <source>
        <dbReference type="ARBA" id="ARBA00022737"/>
    </source>
</evidence>
<keyword evidence="8" id="KW-0677">Repeat</keyword>
<dbReference type="GO" id="GO:0004252">
    <property type="term" value="F:serine-type endopeptidase activity"/>
    <property type="evidence" value="ECO:0007669"/>
    <property type="project" value="InterPro"/>
</dbReference>
<evidence type="ECO:0000313" key="18">
    <source>
        <dbReference type="Proteomes" id="UP000502260"/>
    </source>
</evidence>
<dbReference type="PANTHER" id="PTHR22939:SF130">
    <property type="entry name" value="PERIPLASMIC SERINE ENDOPROTEASE DEGP-LIKE-RELATED"/>
    <property type="match status" value="1"/>
</dbReference>
<comment type="similarity">
    <text evidence="3">Belongs to the peptidase S1C family.</text>
</comment>
<feature type="domain" description="PDZ" evidence="16">
    <location>
        <begin position="389"/>
        <end position="482"/>
    </location>
</feature>
<evidence type="ECO:0000256" key="11">
    <source>
        <dbReference type="ARBA" id="ARBA00022825"/>
    </source>
</evidence>
<gene>
    <name evidence="17" type="ORF">SKTS_17680</name>
</gene>
<dbReference type="InterPro" id="IPR009003">
    <property type="entry name" value="Peptidase_S1_PA"/>
</dbReference>
<comment type="subcellular location">
    <subcellularLocation>
        <location evidence="2">Periplasm</location>
    </subcellularLocation>
</comment>
<evidence type="ECO:0000313" key="17">
    <source>
        <dbReference type="EMBL" id="BCB26882.1"/>
    </source>
</evidence>
<dbReference type="EC" id="3.4.21.107" evidence="4"/>
<feature type="active site" description="Charge relay system" evidence="14">
    <location>
        <position position="140"/>
    </location>
</feature>
<sequence>MNRNAFFRSTVFAAVVAAAVGAYVHFESPGAGQAQAAMFAQSVPVAAPVSSVAAPSGVVDFSGIVERYGPAVVNISVSSQARVNDVTNGMPNLDPNDPFYDFFRRFGPHFPNLPRNGQITRGEGSGFIVNSDGVILTNAHVVDGAQEVTVKLTDRREFKAKVIGKDKQSDIAVLKIAASNLPVVKIGDPASAKVGEPVLAIGSPYGFENSASAGIISAKSRTLPQDNYVPFIQTDVAVNPGNSGGPLFNVRGEVIGVNSQIYSQTGGYQGLSFAIPIDVASKVQNQLLLHGKVTRGRLGIVIQDVSQALADSFGLKQLKGALVSSVEKDSPAGRAGIEPADVIVRLGDKDINSSTDLPALVADLQPGTSIKLTLIRKGTPKTLTVTVGEMKADQTAGGDEGSVQQGRMGLAVRPLDRDEQRQAGVPGGLLVEDVAGPAARAGIQAGDVVLSLNGTPVNSVEQLRSLAAKAGKHVALLILRDSNKIFIPLNLG</sequence>
<evidence type="ECO:0000256" key="2">
    <source>
        <dbReference type="ARBA" id="ARBA00004418"/>
    </source>
</evidence>
<dbReference type="SUPFAM" id="SSF50494">
    <property type="entry name" value="Trypsin-like serine proteases"/>
    <property type="match status" value="1"/>
</dbReference>
<evidence type="ECO:0000256" key="3">
    <source>
        <dbReference type="ARBA" id="ARBA00010541"/>
    </source>
</evidence>
<dbReference type="GO" id="GO:0006508">
    <property type="term" value="P:proteolysis"/>
    <property type="evidence" value="ECO:0007669"/>
    <property type="project" value="UniProtKB-KW"/>
</dbReference>
<dbReference type="GO" id="GO:0042597">
    <property type="term" value="C:periplasmic space"/>
    <property type="evidence" value="ECO:0007669"/>
    <property type="project" value="UniProtKB-SubCell"/>
</dbReference>
<dbReference type="AlphaFoldDB" id="A0A6F8VD47"/>
<accession>A0A6F8VD47</accession>
<dbReference type="SMART" id="SM00228">
    <property type="entry name" value="PDZ"/>
    <property type="match status" value="2"/>
</dbReference>
<proteinExistence type="inferred from homology"/>
<protein>
    <recommendedName>
        <fullName evidence="5">Probable periplasmic serine endoprotease DegP-like</fullName>
        <ecNumber evidence="4">3.4.21.107</ecNumber>
    </recommendedName>
    <alternativeName>
        <fullName evidence="13">Protease Do</fullName>
    </alternativeName>
</protein>
<dbReference type="InterPro" id="IPR001940">
    <property type="entry name" value="Peptidase_S1C"/>
</dbReference>
<name>A0A6F8VD47_9PROT</name>
<dbReference type="InterPro" id="IPR001478">
    <property type="entry name" value="PDZ"/>
</dbReference>
<feature type="active site" description="Charge relay system" evidence="14">
    <location>
        <position position="243"/>
    </location>
</feature>
<feature type="active site" description="Charge relay system" evidence="14">
    <location>
        <position position="170"/>
    </location>
</feature>
<feature type="binding site" evidence="15">
    <location>
        <position position="170"/>
    </location>
    <ligand>
        <name>substrate</name>
    </ligand>
</feature>
<evidence type="ECO:0000256" key="14">
    <source>
        <dbReference type="PIRSR" id="PIRSR611782-1"/>
    </source>
</evidence>
<keyword evidence="18" id="KW-1185">Reference proteome</keyword>
<comment type="catalytic activity">
    <reaction evidence="1">
        <text>Acts on substrates that are at least partially unfolded. The cleavage site P1 residue is normally between a pair of hydrophobic residues, such as Val-|-Val.</text>
        <dbReference type="EC" id="3.4.21.107"/>
    </reaction>
</comment>
<dbReference type="Gene3D" id="2.30.42.10">
    <property type="match status" value="2"/>
</dbReference>
<dbReference type="Pfam" id="PF17820">
    <property type="entry name" value="PDZ_6"/>
    <property type="match status" value="1"/>
</dbReference>
<dbReference type="PROSITE" id="PS50106">
    <property type="entry name" value="PDZ"/>
    <property type="match status" value="2"/>
</dbReference>
<dbReference type="SUPFAM" id="SSF50156">
    <property type="entry name" value="PDZ domain-like"/>
    <property type="match status" value="2"/>
</dbReference>
<evidence type="ECO:0000259" key="16">
    <source>
        <dbReference type="PROSITE" id="PS50106"/>
    </source>
</evidence>
<keyword evidence="11" id="KW-0720">Serine protease</keyword>
<keyword evidence="7" id="KW-0732">Signal</keyword>
<dbReference type="InterPro" id="IPR036034">
    <property type="entry name" value="PDZ_sf"/>
</dbReference>
<evidence type="ECO:0000256" key="9">
    <source>
        <dbReference type="ARBA" id="ARBA00022764"/>
    </source>
</evidence>
<dbReference type="PANTHER" id="PTHR22939">
    <property type="entry name" value="SERINE PROTEASE FAMILY S1C HTRA-RELATED"/>
    <property type="match status" value="1"/>
</dbReference>
<dbReference type="RefSeq" id="WP_173063494.1">
    <property type="nucleotide sequence ID" value="NZ_AP022853.1"/>
</dbReference>
<keyword evidence="10" id="KW-0378">Hydrolase</keyword>
<feature type="domain" description="PDZ" evidence="16">
    <location>
        <begin position="287"/>
        <end position="378"/>
    </location>
</feature>